<dbReference type="AlphaFoldDB" id="A0A8H4LX21"/>
<dbReference type="EMBL" id="JAAVMX010000007">
    <property type="protein sequence ID" value="KAF4506806.1"/>
    <property type="molecule type" value="Genomic_DNA"/>
</dbReference>
<name>A0A8H4LX21_9HYPO</name>
<evidence type="ECO:0000313" key="4">
    <source>
        <dbReference type="Proteomes" id="UP000557566"/>
    </source>
</evidence>
<protein>
    <submittedName>
        <fullName evidence="3">Uncharacterized protein</fullName>
    </submittedName>
</protein>
<feature type="compositionally biased region" description="Acidic residues" evidence="1">
    <location>
        <begin position="169"/>
        <end position="180"/>
    </location>
</feature>
<keyword evidence="2" id="KW-0472">Membrane</keyword>
<keyword evidence="2" id="KW-1133">Transmembrane helix</keyword>
<dbReference type="OrthoDB" id="4928181at2759"/>
<evidence type="ECO:0000256" key="1">
    <source>
        <dbReference type="SAM" id="MobiDB-lite"/>
    </source>
</evidence>
<accession>A0A8H4LX21</accession>
<feature type="transmembrane region" description="Helical" evidence="2">
    <location>
        <begin position="16"/>
        <end position="34"/>
    </location>
</feature>
<evidence type="ECO:0000256" key="2">
    <source>
        <dbReference type="SAM" id="Phobius"/>
    </source>
</evidence>
<evidence type="ECO:0000313" key="3">
    <source>
        <dbReference type="EMBL" id="KAF4506806.1"/>
    </source>
</evidence>
<comment type="caution">
    <text evidence="3">The sequence shown here is derived from an EMBL/GenBank/DDBJ whole genome shotgun (WGS) entry which is preliminary data.</text>
</comment>
<sequence length="180" mass="20490">MLPSSQHLWLRRWVDYVLYSAPVMASCCLTLISFGPPYAAHIFFHAFSSEAQAPWHQPHRPGREKEPDEYLGRLPVEDDGDKAGAVVPVELRSRWLRRHPTTRPLTVINLDDERDYSNCFMSQLYNSPADPAARFVVSGQRVRTGHTFCVRVPKQPPPPIAPTQPTDTTDSDETETWTFS</sequence>
<gene>
    <name evidence="3" type="ORF">G6O67_006851</name>
</gene>
<keyword evidence="2" id="KW-0812">Transmembrane</keyword>
<proteinExistence type="predicted"/>
<dbReference type="Proteomes" id="UP000557566">
    <property type="component" value="Unassembled WGS sequence"/>
</dbReference>
<organism evidence="3 4">
    <name type="scientific">Ophiocordyceps sinensis</name>
    <dbReference type="NCBI Taxonomy" id="72228"/>
    <lineage>
        <taxon>Eukaryota</taxon>
        <taxon>Fungi</taxon>
        <taxon>Dikarya</taxon>
        <taxon>Ascomycota</taxon>
        <taxon>Pezizomycotina</taxon>
        <taxon>Sordariomycetes</taxon>
        <taxon>Hypocreomycetidae</taxon>
        <taxon>Hypocreales</taxon>
        <taxon>Ophiocordycipitaceae</taxon>
        <taxon>Ophiocordyceps</taxon>
    </lineage>
</organism>
<feature type="region of interest" description="Disordered" evidence="1">
    <location>
        <begin position="152"/>
        <end position="180"/>
    </location>
</feature>
<reference evidence="3 4" key="1">
    <citation type="journal article" date="2020" name="Genome Biol. Evol.">
        <title>A new high-quality draft genome assembly of the Chinese cordyceps Ophiocordyceps sinensis.</title>
        <authorList>
            <person name="Shu R."/>
            <person name="Zhang J."/>
            <person name="Meng Q."/>
            <person name="Zhang H."/>
            <person name="Zhou G."/>
            <person name="Li M."/>
            <person name="Wu P."/>
            <person name="Zhao Y."/>
            <person name="Chen C."/>
            <person name="Qin Q."/>
        </authorList>
    </citation>
    <scope>NUCLEOTIDE SEQUENCE [LARGE SCALE GENOMIC DNA]</scope>
    <source>
        <strain evidence="3 4">IOZ07</strain>
    </source>
</reference>
<keyword evidence="4" id="KW-1185">Reference proteome</keyword>